<evidence type="ECO:0000256" key="1">
    <source>
        <dbReference type="SAM" id="Phobius"/>
    </source>
</evidence>
<proteinExistence type="predicted"/>
<sequence length="68" mass="8067">MDMKRVERIIIAALCSHLLLLIIFQVLINQTDIKLYVEPVYQYLGVFKDYDSNHIKTLDYLFNNVLSF</sequence>
<evidence type="ECO:0000313" key="2">
    <source>
        <dbReference type="EMBL" id="MDC3415395.1"/>
    </source>
</evidence>
<evidence type="ECO:0000313" key="3">
    <source>
        <dbReference type="Proteomes" id="UP001145069"/>
    </source>
</evidence>
<keyword evidence="1" id="KW-1133">Transmembrane helix</keyword>
<feature type="transmembrane region" description="Helical" evidence="1">
    <location>
        <begin position="9"/>
        <end position="28"/>
    </location>
</feature>
<dbReference type="EMBL" id="JAMQKC010000001">
    <property type="protein sequence ID" value="MDC3415395.1"/>
    <property type="molecule type" value="Genomic_DNA"/>
</dbReference>
<reference evidence="2" key="1">
    <citation type="submission" date="2022-06" db="EMBL/GenBank/DDBJ databases">
        <title>Aquibacillus sp. a new bacterium isolated from soil saline samples.</title>
        <authorList>
            <person name="Galisteo C."/>
            <person name="De La Haba R."/>
            <person name="Sanchez-Porro C."/>
            <person name="Ventosa A."/>
        </authorList>
    </citation>
    <scope>NUCLEOTIDE SEQUENCE</scope>
    <source>
        <strain evidence="2">3ASR75-54</strain>
    </source>
</reference>
<dbReference type="Pfam" id="PF17313">
    <property type="entry name" value="DUF5359"/>
    <property type="match status" value="1"/>
</dbReference>
<dbReference type="RefSeq" id="WP_272444362.1">
    <property type="nucleotide sequence ID" value="NZ_JAMQKC010000001.1"/>
</dbReference>
<comment type="caution">
    <text evidence="2">The sequence shown here is derived from an EMBL/GenBank/DDBJ whole genome shotgun (WGS) entry which is preliminary data.</text>
</comment>
<accession>A0A9X3WCH3</accession>
<keyword evidence="1" id="KW-0812">Transmembrane</keyword>
<keyword evidence="1" id="KW-0472">Membrane</keyword>
<dbReference type="Proteomes" id="UP001145069">
    <property type="component" value="Unassembled WGS sequence"/>
</dbReference>
<keyword evidence="3" id="KW-1185">Reference proteome</keyword>
<dbReference type="InterPro" id="IPR035281">
    <property type="entry name" value="DUF5359"/>
</dbReference>
<name>A0A9X3WCH3_9BACI</name>
<organism evidence="2 3">
    <name type="scientific">Aquibacillus salsiterrae</name>
    <dbReference type="NCBI Taxonomy" id="2950439"/>
    <lineage>
        <taxon>Bacteria</taxon>
        <taxon>Bacillati</taxon>
        <taxon>Bacillota</taxon>
        <taxon>Bacilli</taxon>
        <taxon>Bacillales</taxon>
        <taxon>Bacillaceae</taxon>
        <taxon>Aquibacillus</taxon>
    </lineage>
</organism>
<gene>
    <name evidence="2" type="ORF">NC799_00505</name>
</gene>
<protein>
    <submittedName>
        <fullName evidence="2">YpfB family protein</fullName>
    </submittedName>
</protein>
<dbReference type="AlphaFoldDB" id="A0A9X3WCH3"/>